<dbReference type="GO" id="GO:0045900">
    <property type="term" value="P:negative regulation of translational elongation"/>
    <property type="evidence" value="ECO:0007669"/>
    <property type="project" value="TreeGrafter"/>
</dbReference>
<dbReference type="Pfam" id="PF16321">
    <property type="entry name" value="Ribosom_S30AE_C"/>
    <property type="match status" value="2"/>
</dbReference>
<feature type="region of interest" description="Disordered" evidence="2">
    <location>
        <begin position="102"/>
        <end position="129"/>
    </location>
</feature>
<feature type="domain" description="Sigma 54 modulation/S30EA ribosomal protein C-terminal" evidence="3">
    <location>
        <begin position="204"/>
        <end position="250"/>
    </location>
</feature>
<dbReference type="PANTHER" id="PTHR33231:SF1">
    <property type="entry name" value="30S RIBOSOMAL PROTEIN"/>
    <property type="match status" value="1"/>
</dbReference>
<dbReference type="AlphaFoldDB" id="A0A345SS55"/>
<reference evidence="5" key="1">
    <citation type="submission" date="2018-07" db="EMBL/GenBank/DDBJ databases">
        <title>Streptacidiphilus bronchialis DSM 106435 chromosome.</title>
        <authorList>
            <person name="Batra D."/>
            <person name="Gulvik C.A."/>
        </authorList>
    </citation>
    <scope>NUCLEOTIDE SEQUENCE [LARGE SCALE GENOMIC DNA]</scope>
    <source>
        <strain evidence="5">DSM 106435</strain>
    </source>
</reference>
<proteinExistence type="predicted"/>
<dbReference type="GO" id="GO:0022627">
    <property type="term" value="C:cytosolic small ribosomal subunit"/>
    <property type="evidence" value="ECO:0007669"/>
    <property type="project" value="TreeGrafter"/>
</dbReference>
<feature type="domain" description="Sigma 54 modulation/S30EA ribosomal protein C-terminal" evidence="3">
    <location>
        <begin position="127"/>
        <end position="180"/>
    </location>
</feature>
<organism evidence="4 5">
    <name type="scientific">Peterkaempfera bronchialis</name>
    <dbReference type="NCBI Taxonomy" id="2126346"/>
    <lineage>
        <taxon>Bacteria</taxon>
        <taxon>Bacillati</taxon>
        <taxon>Actinomycetota</taxon>
        <taxon>Actinomycetes</taxon>
        <taxon>Kitasatosporales</taxon>
        <taxon>Streptomycetaceae</taxon>
        <taxon>Peterkaempfera</taxon>
    </lineage>
</organism>
<evidence type="ECO:0000256" key="1">
    <source>
        <dbReference type="ARBA" id="ARBA00022845"/>
    </source>
</evidence>
<evidence type="ECO:0000313" key="5">
    <source>
        <dbReference type="Proteomes" id="UP000249340"/>
    </source>
</evidence>
<dbReference type="InterPro" id="IPR032528">
    <property type="entry name" value="Ribosom_S30AE_C"/>
</dbReference>
<dbReference type="KEGG" id="stri:C7M71_002820"/>
<dbReference type="InterPro" id="IPR038416">
    <property type="entry name" value="Ribosom_S30AE_C_sf"/>
</dbReference>
<dbReference type="Pfam" id="PF02482">
    <property type="entry name" value="Ribosomal_S30AE"/>
    <property type="match status" value="1"/>
</dbReference>
<dbReference type="EMBL" id="CP031264">
    <property type="protein sequence ID" value="AXI76560.1"/>
    <property type="molecule type" value="Genomic_DNA"/>
</dbReference>
<accession>A0A345SS55</accession>
<dbReference type="PANTHER" id="PTHR33231">
    <property type="entry name" value="30S RIBOSOMAL PROTEIN"/>
    <property type="match status" value="1"/>
</dbReference>
<dbReference type="Gene3D" id="3.30.160.100">
    <property type="entry name" value="Ribosome hibernation promotion factor-like"/>
    <property type="match status" value="1"/>
</dbReference>
<evidence type="ECO:0000256" key="2">
    <source>
        <dbReference type="SAM" id="MobiDB-lite"/>
    </source>
</evidence>
<dbReference type="Proteomes" id="UP000249340">
    <property type="component" value="Chromosome"/>
</dbReference>
<dbReference type="SUPFAM" id="SSF69754">
    <property type="entry name" value="Ribosome binding protein Y (YfiA homologue)"/>
    <property type="match status" value="1"/>
</dbReference>
<dbReference type="InterPro" id="IPR036567">
    <property type="entry name" value="RHF-like"/>
</dbReference>
<dbReference type="InterPro" id="IPR003489">
    <property type="entry name" value="RHF/RaiA"/>
</dbReference>
<protein>
    <submittedName>
        <fullName evidence="4">HPF/RaiA family ribosome-associated protein</fullName>
    </submittedName>
</protein>
<dbReference type="Gene3D" id="3.30.505.50">
    <property type="entry name" value="Sigma 54 modulation/S30EA ribosomal protein, C-terminal domain"/>
    <property type="match status" value="2"/>
</dbReference>
<dbReference type="OrthoDB" id="3825664at2"/>
<keyword evidence="1" id="KW-0810">Translation regulation</keyword>
<dbReference type="RefSeq" id="WP_111489708.1">
    <property type="nucleotide sequence ID" value="NZ_CP031264.1"/>
</dbReference>
<dbReference type="InterPro" id="IPR050574">
    <property type="entry name" value="HPF/YfiA_ribosome-assoc"/>
</dbReference>
<dbReference type="GO" id="GO:0043024">
    <property type="term" value="F:ribosomal small subunit binding"/>
    <property type="evidence" value="ECO:0007669"/>
    <property type="project" value="TreeGrafter"/>
</dbReference>
<evidence type="ECO:0000313" key="4">
    <source>
        <dbReference type="EMBL" id="AXI76560.1"/>
    </source>
</evidence>
<sequence>MNRTQTRPAAEVQVALRGGTPHGAAEYARAKLGPVVGRLREPVLGVRVKLTQGNHPSAARPAVAEVSVDVGGRLVRAHVGAPTMTEAIDLLRDRLAGRLDRVTRRRDTARRTGEPAQRPDRRPRPAEERRIVRRKSFDVAPEPVDEAVFEMEALDHDFRLFTDAATGLDAVVHRTGPAGYHLTRTGPAPKGAAVPAGVPLTVGEVPAPRIEEAEAVRWLELTGLPFVFFADVATGRGAVLYHRYDGHYGLITPAE</sequence>
<gene>
    <name evidence="4" type="ORF">C7M71_002820</name>
</gene>
<name>A0A345SS55_9ACTN</name>
<keyword evidence="5" id="KW-1185">Reference proteome</keyword>
<evidence type="ECO:0000259" key="3">
    <source>
        <dbReference type="Pfam" id="PF16321"/>
    </source>
</evidence>